<dbReference type="EMBL" id="AAMO01000013">
    <property type="protein sequence ID" value="EAQ01537.1"/>
    <property type="molecule type" value="Genomic_DNA"/>
</dbReference>
<dbReference type="Proteomes" id="UP000004318">
    <property type="component" value="Unassembled WGS sequence"/>
</dbReference>
<feature type="region of interest" description="Disordered" evidence="1">
    <location>
        <begin position="1"/>
        <end position="47"/>
    </location>
</feature>
<accession>A3U307</accession>
<protein>
    <submittedName>
        <fullName evidence="2">Uncharacterized protein</fullName>
    </submittedName>
</protein>
<feature type="compositionally biased region" description="Basic and acidic residues" evidence="1">
    <location>
        <begin position="28"/>
        <end position="37"/>
    </location>
</feature>
<reference evidence="2 3" key="1">
    <citation type="journal article" date="2010" name="J. Bacteriol.">
        <title>Genome sequences of Oceanicola granulosus HTCC2516(T) and Oceanicola batsensis HTCC2597(TDelta).</title>
        <authorList>
            <person name="Thrash J.C."/>
            <person name="Cho J.C."/>
            <person name="Vergin K.L."/>
            <person name="Giovannoni S.J."/>
        </authorList>
    </citation>
    <scope>NUCLEOTIDE SEQUENCE [LARGE SCALE GENOMIC DNA]</scope>
    <source>
        <strain evidence="3">ATCC BAA-863 / DSM 15984 / KCTC 12145 / HTCC2597</strain>
    </source>
</reference>
<comment type="caution">
    <text evidence="2">The sequence shown here is derived from an EMBL/GenBank/DDBJ whole genome shotgun (WGS) entry which is preliminary data.</text>
</comment>
<gene>
    <name evidence="2" type="ORF">OB2597_01572</name>
</gene>
<evidence type="ECO:0000313" key="3">
    <source>
        <dbReference type="Proteomes" id="UP000004318"/>
    </source>
</evidence>
<proteinExistence type="predicted"/>
<keyword evidence="3" id="KW-1185">Reference proteome</keyword>
<evidence type="ECO:0000256" key="1">
    <source>
        <dbReference type="SAM" id="MobiDB-lite"/>
    </source>
</evidence>
<dbReference type="AlphaFoldDB" id="A3U307"/>
<sequence>MGSSPPTMTEGRTMATKGQAARTAASPRPRDRMKASEEPASAPIPET</sequence>
<evidence type="ECO:0000313" key="2">
    <source>
        <dbReference type="EMBL" id="EAQ01537.1"/>
    </source>
</evidence>
<dbReference type="HOGENOM" id="CLU_3170903_0_0_5"/>
<name>A3U307_PSEBH</name>
<organism evidence="2 3">
    <name type="scientific">Pseudooceanicola batsensis (strain ATCC BAA-863 / DSM 15984 / KCTC 12145 / HTCC2597)</name>
    <name type="common">Oceanicola batsensis</name>
    <dbReference type="NCBI Taxonomy" id="252305"/>
    <lineage>
        <taxon>Bacteria</taxon>
        <taxon>Pseudomonadati</taxon>
        <taxon>Pseudomonadota</taxon>
        <taxon>Alphaproteobacteria</taxon>
        <taxon>Rhodobacterales</taxon>
        <taxon>Paracoccaceae</taxon>
        <taxon>Pseudooceanicola</taxon>
    </lineage>
</organism>